<name>A0ABN2N3Y7_9PSEU</name>
<dbReference type="EMBL" id="BAAAQK010000009">
    <property type="protein sequence ID" value="GAA1850156.1"/>
    <property type="molecule type" value="Genomic_DNA"/>
</dbReference>
<organism evidence="1 2">
    <name type="scientific">Pseudonocardia ailaonensis</name>
    <dbReference type="NCBI Taxonomy" id="367279"/>
    <lineage>
        <taxon>Bacteria</taxon>
        <taxon>Bacillati</taxon>
        <taxon>Actinomycetota</taxon>
        <taxon>Actinomycetes</taxon>
        <taxon>Pseudonocardiales</taxon>
        <taxon>Pseudonocardiaceae</taxon>
        <taxon>Pseudonocardia</taxon>
    </lineage>
</organism>
<comment type="caution">
    <text evidence="1">The sequence shown here is derived from an EMBL/GenBank/DDBJ whole genome shotgun (WGS) entry which is preliminary data.</text>
</comment>
<sequence>MPYIAPELRTALDPHIDALAAALTAAAGDIEGDAAFAGLLNYACTRLALGTLPDRRYWAIATTSGVFANIADEFYRRYATPYEDEQIAKNGDVY</sequence>
<keyword evidence="2" id="KW-1185">Reference proteome</keyword>
<protein>
    <submittedName>
        <fullName evidence="1">Uncharacterized protein</fullName>
    </submittedName>
</protein>
<reference evidence="1 2" key="1">
    <citation type="journal article" date="2019" name="Int. J. Syst. Evol. Microbiol.">
        <title>The Global Catalogue of Microorganisms (GCM) 10K type strain sequencing project: providing services to taxonomists for standard genome sequencing and annotation.</title>
        <authorList>
            <consortium name="The Broad Institute Genomics Platform"/>
            <consortium name="The Broad Institute Genome Sequencing Center for Infectious Disease"/>
            <person name="Wu L."/>
            <person name="Ma J."/>
        </authorList>
    </citation>
    <scope>NUCLEOTIDE SEQUENCE [LARGE SCALE GENOMIC DNA]</scope>
    <source>
        <strain evidence="1 2">JCM 16009</strain>
    </source>
</reference>
<proteinExistence type="predicted"/>
<evidence type="ECO:0000313" key="2">
    <source>
        <dbReference type="Proteomes" id="UP001500449"/>
    </source>
</evidence>
<dbReference type="RefSeq" id="WP_344417377.1">
    <property type="nucleotide sequence ID" value="NZ_BAAAQK010000009.1"/>
</dbReference>
<gene>
    <name evidence="1" type="ORF">GCM10009836_32430</name>
</gene>
<dbReference type="InterPro" id="IPR054194">
    <property type="entry name" value="DUF6899"/>
</dbReference>
<accession>A0ABN2N3Y7</accession>
<dbReference type="Proteomes" id="UP001500449">
    <property type="component" value="Unassembled WGS sequence"/>
</dbReference>
<dbReference type="Pfam" id="PF21840">
    <property type="entry name" value="DUF6899"/>
    <property type="match status" value="1"/>
</dbReference>
<evidence type="ECO:0000313" key="1">
    <source>
        <dbReference type="EMBL" id="GAA1850156.1"/>
    </source>
</evidence>